<gene>
    <name evidence="2" type="ORF">MM415A00400_0026</name>
    <name evidence="1" type="ORF">MM415B01011_0024</name>
</gene>
<sequence>MLSIKMPRELTRIGGGGTAKWPFFVASNMTTLGRRLAYTMRRQLEPHRVTGKLAGSVEMSYDFARTTVTVGPSRKYGRWDAGLILQRGTRPIPNMPWKPIKRWAEFRGLPAFPVWYKIKTKGVSAHPFLDETLQRGDTRVALQATARRLGRTLAAYALQTVEGGGFAGEPTTFTE</sequence>
<accession>A0A6M3ITB9</accession>
<dbReference type="EMBL" id="MT141427">
    <property type="protein sequence ID" value="QJA60989.1"/>
    <property type="molecule type" value="Genomic_DNA"/>
</dbReference>
<evidence type="ECO:0000313" key="2">
    <source>
        <dbReference type="EMBL" id="QJA82553.1"/>
    </source>
</evidence>
<dbReference type="EMBL" id="MT142490">
    <property type="protein sequence ID" value="QJA82553.1"/>
    <property type="molecule type" value="Genomic_DNA"/>
</dbReference>
<name>A0A6M3ITB9_9ZZZZ</name>
<protein>
    <submittedName>
        <fullName evidence="1">Uncharacterized protein</fullName>
    </submittedName>
</protein>
<dbReference type="AlphaFoldDB" id="A0A6M3ITB9"/>
<reference evidence="1" key="1">
    <citation type="submission" date="2020-03" db="EMBL/GenBank/DDBJ databases">
        <title>The deep terrestrial virosphere.</title>
        <authorList>
            <person name="Holmfeldt K."/>
            <person name="Nilsson E."/>
            <person name="Simone D."/>
            <person name="Lopez-Fernandez M."/>
            <person name="Wu X."/>
            <person name="de Brujin I."/>
            <person name="Lundin D."/>
            <person name="Andersson A."/>
            <person name="Bertilsson S."/>
            <person name="Dopson M."/>
        </authorList>
    </citation>
    <scope>NUCLEOTIDE SEQUENCE</scope>
    <source>
        <strain evidence="2">MM415A00400</strain>
        <strain evidence="1">MM415B01011</strain>
    </source>
</reference>
<evidence type="ECO:0000313" key="1">
    <source>
        <dbReference type="EMBL" id="QJA60989.1"/>
    </source>
</evidence>
<proteinExistence type="predicted"/>
<organism evidence="1">
    <name type="scientific">viral metagenome</name>
    <dbReference type="NCBI Taxonomy" id="1070528"/>
    <lineage>
        <taxon>unclassified sequences</taxon>
        <taxon>metagenomes</taxon>
        <taxon>organismal metagenomes</taxon>
    </lineage>
</organism>